<dbReference type="SUPFAM" id="SSF50978">
    <property type="entry name" value="WD40 repeat-like"/>
    <property type="match status" value="1"/>
</dbReference>
<dbReference type="EMBL" id="JOKQ01000003">
    <property type="protein sequence ID" value="KHN70058.1"/>
    <property type="molecule type" value="Genomic_DNA"/>
</dbReference>
<dbReference type="OrthoDB" id="2191092at2759"/>
<comment type="caution">
    <text evidence="2">The sequence shown here is derived from an EMBL/GenBank/DDBJ whole genome shotgun (WGS) entry which is preliminary data.</text>
</comment>
<keyword evidence="3" id="KW-1185">Reference proteome</keyword>
<feature type="region of interest" description="Disordered" evidence="1">
    <location>
        <begin position="1"/>
        <end position="26"/>
    </location>
</feature>
<dbReference type="InterPro" id="IPR036322">
    <property type="entry name" value="WD40_repeat_dom_sf"/>
</dbReference>
<evidence type="ECO:0000256" key="1">
    <source>
        <dbReference type="SAM" id="MobiDB-lite"/>
    </source>
</evidence>
<dbReference type="RefSeq" id="XP_014564100.1">
    <property type="nucleotide sequence ID" value="XM_014708614.1"/>
</dbReference>
<dbReference type="HOGENOM" id="CLU_648946_0_0_1"/>
<gene>
    <name evidence="2" type="ORF">M896_030440</name>
</gene>
<proteinExistence type="predicted"/>
<organism evidence="2 3">
    <name type="scientific">Ordospora colligata OC4</name>
    <dbReference type="NCBI Taxonomy" id="1354746"/>
    <lineage>
        <taxon>Eukaryota</taxon>
        <taxon>Fungi</taxon>
        <taxon>Fungi incertae sedis</taxon>
        <taxon>Microsporidia</taxon>
        <taxon>Ordosporidae</taxon>
        <taxon>Ordospora</taxon>
    </lineage>
</organism>
<evidence type="ECO:0000313" key="2">
    <source>
        <dbReference type="EMBL" id="KHN70058.1"/>
    </source>
</evidence>
<dbReference type="InParanoid" id="A0A0B2UL14"/>
<accession>A0A0B2UL14</accession>
<name>A0A0B2UL14_9MICR</name>
<evidence type="ECO:0000313" key="3">
    <source>
        <dbReference type="Proteomes" id="UP000031056"/>
    </source>
</evidence>
<protein>
    <submittedName>
        <fullName evidence="2">Uncharacterized protein</fullName>
    </submittedName>
</protein>
<dbReference type="AlphaFoldDB" id="A0A0B2UL14"/>
<dbReference type="VEuPathDB" id="MicrosporidiaDB:M896_030440"/>
<reference evidence="2 3" key="1">
    <citation type="journal article" date="2014" name="MBio">
        <title>The Ordospora colligata genome; evolution of extreme reduction in microsporidia and host-to-parasite horizontal gene transfer.</title>
        <authorList>
            <person name="Pombert J.-F."/>
            <person name="Haag K.L."/>
            <person name="Beidas S."/>
            <person name="Ebert D."/>
            <person name="Keeling P.J."/>
        </authorList>
    </citation>
    <scope>NUCLEOTIDE SEQUENCE [LARGE SCALE GENOMIC DNA]</scope>
    <source>
        <strain evidence="2 3">OC4</strain>
    </source>
</reference>
<dbReference type="Proteomes" id="UP000031056">
    <property type="component" value="Unassembled WGS sequence"/>
</dbReference>
<sequence length="429" mass="48850">MSNKHLHSKRIPTSHTGSKRKRYKKKNKDIVCIHRPDDIDESLIDKFKNRQKTSEMECHIKKAIFRNELFNLDDRLDFENGDLIVKNIRMCITTSSFPSRDGDYIFVGVKNVFDGQSTFTFASGESEIYLFDKEMLLRHVLRFSYGYCRKIKTRLVGKSISCVALFSDGIIRRFEFNGEVTNMREVNAKEIVDIEVNKNHGIIFATNGSSVIWISGESIVSRFGIAKGLITSIAIREPENEDGSIMEHKKSINRNNINESTIEFYALSLSGKIITFDFSFQEVKNASFPSGYTFIKTLESSNNVLIVDTLNNSTKTICSKSDMKKTSAVFNYSISCLDNYGKSTITGGFDGVVRCATLNKRNANEKPIFQLVRRSTDVLLGHLHKEFKIFDPQGRLRNDFWEKVVGVHVGNDFLYALYSCGIIIIMKLS</sequence>
<dbReference type="GeneID" id="26261328"/>